<feature type="region of interest" description="Disordered" evidence="1">
    <location>
        <begin position="327"/>
        <end position="347"/>
    </location>
</feature>
<dbReference type="AlphaFoldDB" id="A0A4R5KCZ3"/>
<keyword evidence="3" id="KW-1185">Reference proteome</keyword>
<dbReference type="OrthoDB" id="292792at2"/>
<organism evidence="2 3">
    <name type="scientific">Paenibacillus piri</name>
    <dbReference type="NCBI Taxonomy" id="2547395"/>
    <lineage>
        <taxon>Bacteria</taxon>
        <taxon>Bacillati</taxon>
        <taxon>Bacillota</taxon>
        <taxon>Bacilli</taxon>
        <taxon>Bacillales</taxon>
        <taxon>Paenibacillaceae</taxon>
        <taxon>Paenibacillus</taxon>
    </lineage>
</organism>
<protein>
    <recommendedName>
        <fullName evidence="4">PI3K/PI4K catalytic domain-containing protein</fullName>
    </recommendedName>
</protein>
<feature type="region of interest" description="Disordered" evidence="1">
    <location>
        <begin position="1"/>
        <end position="35"/>
    </location>
</feature>
<reference evidence="2 3" key="1">
    <citation type="submission" date="2019-03" db="EMBL/GenBank/DDBJ databases">
        <title>This is whole genome sequence of Paenibacillus sp MS74 strain.</title>
        <authorList>
            <person name="Trinh H.N."/>
        </authorList>
    </citation>
    <scope>NUCLEOTIDE SEQUENCE [LARGE SCALE GENOMIC DNA]</scope>
    <source>
        <strain evidence="2 3">MS74</strain>
    </source>
</reference>
<evidence type="ECO:0008006" key="4">
    <source>
        <dbReference type="Google" id="ProtNLM"/>
    </source>
</evidence>
<comment type="caution">
    <text evidence="2">The sequence shown here is derived from an EMBL/GenBank/DDBJ whole genome shotgun (WGS) entry which is preliminary data.</text>
</comment>
<evidence type="ECO:0000313" key="2">
    <source>
        <dbReference type="EMBL" id="TDF92368.1"/>
    </source>
</evidence>
<evidence type="ECO:0000256" key="1">
    <source>
        <dbReference type="SAM" id="MobiDB-lite"/>
    </source>
</evidence>
<accession>A0A4R5KCZ3</accession>
<feature type="compositionally biased region" description="Low complexity" evidence="1">
    <location>
        <begin position="20"/>
        <end position="29"/>
    </location>
</feature>
<dbReference type="EMBL" id="SMRT01000021">
    <property type="protein sequence ID" value="TDF92368.1"/>
    <property type="molecule type" value="Genomic_DNA"/>
</dbReference>
<name>A0A4R5KCZ3_9BACL</name>
<sequence length="511" mass="56150">MKERVQRRQEAPGKSHQGRAAAGGPPAFASNVSRMQSTIGNRAVMQLMRSEAPLIQRLPTRQQAEDEAGKAKEHVKNPLANTWLGKKLKVKENLKENSTRYRKVLDKLDVFDNYVSSTEVASDSNAIQAQLDQIVQYYADVEKEISQYGADKEDGKPDEKIEYFQKVAASIPAERAQVVVKGHELMNNPPAKGMKWKTATSITHGTMVLNDKMSTNQTEKGGINSVSFFKQGRSEGAFKQDKTRILTPDELGKDASEDEKEAAVKESGIAEDFGIDMQDARLAKRNVAMSRLDQMLGAGVIAKAELAVYQSPDGQSVQGSFMEKAKGGEAGKMGKSGKIAKGGQGGGGKVDVDDANLQRCLSRLQLIDTLAMQADRHQGNYFINYDQSGNVLGVTGIDNDMSFGTRTAVDKMRQEYPGLSKFVDQELAERILALKPEDLELAMLDLLSPGEIKALLTRLEKLQAHLMKLKSDNKLLTPAQWDQATAKGMLKEYQPEEEGGSYYGKLKNDVG</sequence>
<proteinExistence type="predicted"/>
<gene>
    <name evidence="2" type="ORF">E1757_30350</name>
</gene>
<evidence type="ECO:0000313" key="3">
    <source>
        <dbReference type="Proteomes" id="UP000295636"/>
    </source>
</evidence>
<feature type="compositionally biased region" description="Basic and acidic residues" evidence="1">
    <location>
        <begin position="1"/>
        <end position="13"/>
    </location>
</feature>
<dbReference type="Proteomes" id="UP000295636">
    <property type="component" value="Unassembled WGS sequence"/>
</dbReference>
<dbReference type="RefSeq" id="WP_133235348.1">
    <property type="nucleotide sequence ID" value="NZ_SMRT01000021.1"/>
</dbReference>